<dbReference type="EMBL" id="CP022110">
    <property type="protein sequence ID" value="ASG21425.1"/>
    <property type="molecule type" value="Genomic_DNA"/>
</dbReference>
<keyword evidence="1" id="KW-0472">Membrane</keyword>
<gene>
    <name evidence="2" type="ORF">Y958_11735</name>
</gene>
<keyword evidence="1" id="KW-1133">Transmembrane helix</keyword>
<dbReference type="RefSeq" id="WP_088872129.1">
    <property type="nucleotide sequence ID" value="NZ_CP022110.1"/>
</dbReference>
<feature type="transmembrane region" description="Helical" evidence="1">
    <location>
        <begin position="156"/>
        <end position="178"/>
    </location>
</feature>
<sequence>MSTLSDILGDIAPTISAILGTVGGPVGALAGKALEATSSAILGHPGGTEDDIKAAVSAGLSGDTIAALQRADADLKIQLSKAQVDLGQQRVQNASDVNKTMQTEAAAEHWPTYTWRPAIGLVFAGNLALISITVFAAYVAVMFGASKADILDKLPAMIGAMSALNGTALPILGVASWYRGVMQANPNIPTVNRG</sequence>
<evidence type="ECO:0000313" key="3">
    <source>
        <dbReference type="Proteomes" id="UP000197153"/>
    </source>
</evidence>
<evidence type="ECO:0000256" key="1">
    <source>
        <dbReference type="SAM" id="Phobius"/>
    </source>
</evidence>
<keyword evidence="1" id="KW-0812">Transmembrane</keyword>
<evidence type="ECO:0000313" key="2">
    <source>
        <dbReference type="EMBL" id="ASG21425.1"/>
    </source>
</evidence>
<organism evidence="2 3">
    <name type="scientific">Nitrospirillum viridazoti CBAmc</name>
    <dbReference type="NCBI Taxonomy" id="1441467"/>
    <lineage>
        <taxon>Bacteria</taxon>
        <taxon>Pseudomonadati</taxon>
        <taxon>Pseudomonadota</taxon>
        <taxon>Alphaproteobacteria</taxon>
        <taxon>Rhodospirillales</taxon>
        <taxon>Azospirillaceae</taxon>
        <taxon>Nitrospirillum</taxon>
        <taxon>Nitrospirillum viridazoti</taxon>
    </lineage>
</organism>
<accession>A0A248JRV1</accession>
<dbReference type="AlphaFoldDB" id="A0A248JRV1"/>
<reference evidence="2 3" key="1">
    <citation type="submission" date="2017-06" db="EMBL/GenBank/DDBJ databases">
        <title>Complete genome sequence of Nitrospirillum amazonense strain CBAmC, an endophytic nitrogen-fixing and plant growth-promoting bacterium, isolated from sugarcane.</title>
        <authorList>
            <person name="Schwab S."/>
            <person name="dos Santos Teixeira K.R."/>
            <person name="Simoes Araujo J.L."/>
            <person name="Soares Vidal M."/>
            <person name="Borges de Freitas H.R."/>
            <person name="Rivello Crivelaro A.L."/>
            <person name="Bueno de Camargo Nunes A."/>
            <person name="dos Santos C.M."/>
            <person name="Palmeira da Silva Rosa D."/>
            <person name="da Silva Padilha D."/>
            <person name="da Silva E."/>
            <person name="Araujo Terra L."/>
            <person name="Soares Mendes V."/>
            <person name="Farinelli L."/>
            <person name="Magalhaes Cruz L."/>
            <person name="Baldani J.I."/>
        </authorList>
    </citation>
    <scope>NUCLEOTIDE SEQUENCE [LARGE SCALE GENOMIC DNA]</scope>
    <source>
        <strain evidence="2 3">CBAmC</strain>
    </source>
</reference>
<name>A0A248JRV1_9PROT</name>
<feature type="transmembrane region" description="Helical" evidence="1">
    <location>
        <begin position="118"/>
        <end position="144"/>
    </location>
</feature>
<dbReference type="KEGG" id="nao:Y958_11735"/>
<keyword evidence="3" id="KW-1185">Reference proteome</keyword>
<protein>
    <submittedName>
        <fullName evidence="2">Uncharacterized protein</fullName>
    </submittedName>
</protein>
<proteinExistence type="predicted"/>
<dbReference type="Proteomes" id="UP000197153">
    <property type="component" value="Chromosome 1"/>
</dbReference>